<comment type="caution">
    <text evidence="1">The sequence shown here is derived from an EMBL/GenBank/DDBJ whole genome shotgun (WGS) entry which is preliminary data.</text>
</comment>
<sequence>VDQRINIPEIYVPDLIDINPNLISNVKKVLLYIEKITGIRDGIHKWIVVAYNDIPYHYSIKLKEKFSWLVLIPEQLHEEINMLRAF</sequence>
<proteinExistence type="predicted"/>
<gene>
    <name evidence="1" type="ORF">DEBURN_LOCUS11161</name>
</gene>
<keyword evidence="2" id="KW-1185">Reference proteome</keyword>
<dbReference type="AlphaFoldDB" id="A0A9N9DM95"/>
<dbReference type="OrthoDB" id="2433770at2759"/>
<dbReference type="EMBL" id="CAJVPK010004987">
    <property type="protein sequence ID" value="CAG8640964.1"/>
    <property type="molecule type" value="Genomic_DNA"/>
</dbReference>
<accession>A0A9N9DM95</accession>
<name>A0A9N9DM95_9GLOM</name>
<evidence type="ECO:0000313" key="2">
    <source>
        <dbReference type="Proteomes" id="UP000789706"/>
    </source>
</evidence>
<protein>
    <submittedName>
        <fullName evidence="1">4338_t:CDS:1</fullName>
    </submittedName>
</protein>
<reference evidence="1" key="1">
    <citation type="submission" date="2021-06" db="EMBL/GenBank/DDBJ databases">
        <authorList>
            <person name="Kallberg Y."/>
            <person name="Tangrot J."/>
            <person name="Rosling A."/>
        </authorList>
    </citation>
    <scope>NUCLEOTIDE SEQUENCE</scope>
    <source>
        <strain evidence="1">AZ414A</strain>
    </source>
</reference>
<evidence type="ECO:0000313" key="1">
    <source>
        <dbReference type="EMBL" id="CAG8640964.1"/>
    </source>
</evidence>
<organism evidence="1 2">
    <name type="scientific">Diversispora eburnea</name>
    <dbReference type="NCBI Taxonomy" id="1213867"/>
    <lineage>
        <taxon>Eukaryota</taxon>
        <taxon>Fungi</taxon>
        <taxon>Fungi incertae sedis</taxon>
        <taxon>Mucoromycota</taxon>
        <taxon>Glomeromycotina</taxon>
        <taxon>Glomeromycetes</taxon>
        <taxon>Diversisporales</taxon>
        <taxon>Diversisporaceae</taxon>
        <taxon>Diversispora</taxon>
    </lineage>
</organism>
<feature type="non-terminal residue" evidence="1">
    <location>
        <position position="1"/>
    </location>
</feature>
<feature type="non-terminal residue" evidence="1">
    <location>
        <position position="86"/>
    </location>
</feature>
<dbReference type="Proteomes" id="UP000789706">
    <property type="component" value="Unassembled WGS sequence"/>
</dbReference>